<evidence type="ECO:0000256" key="1">
    <source>
        <dbReference type="ARBA" id="ARBA00009437"/>
    </source>
</evidence>
<dbReference type="Gene3D" id="3.40.190.10">
    <property type="entry name" value="Periplasmic binding protein-like II"/>
    <property type="match status" value="2"/>
</dbReference>
<dbReference type="AlphaFoldDB" id="A0A365U5V6"/>
<keyword evidence="3" id="KW-0238">DNA-binding</keyword>
<dbReference type="InterPro" id="IPR036390">
    <property type="entry name" value="WH_DNA-bd_sf"/>
</dbReference>
<dbReference type="PANTHER" id="PTHR30537">
    <property type="entry name" value="HTH-TYPE TRANSCRIPTIONAL REGULATOR"/>
    <property type="match status" value="1"/>
</dbReference>
<reference evidence="6 7" key="1">
    <citation type="submission" date="2018-07" db="EMBL/GenBank/DDBJ databases">
        <title>Rhodosalinus sp. strain E84T genomic sequence and assembly.</title>
        <authorList>
            <person name="Liu Z.-W."/>
            <person name="Lu D.-C."/>
        </authorList>
    </citation>
    <scope>NUCLEOTIDE SEQUENCE [LARGE SCALE GENOMIC DNA]</scope>
    <source>
        <strain evidence="6 7">E84</strain>
    </source>
</reference>
<evidence type="ECO:0000259" key="5">
    <source>
        <dbReference type="PROSITE" id="PS50931"/>
    </source>
</evidence>
<dbReference type="SUPFAM" id="SSF53850">
    <property type="entry name" value="Periplasmic binding protein-like II"/>
    <property type="match status" value="1"/>
</dbReference>
<dbReference type="Pfam" id="PF03466">
    <property type="entry name" value="LysR_substrate"/>
    <property type="match status" value="1"/>
</dbReference>
<dbReference type="GO" id="GO:0043565">
    <property type="term" value="F:sequence-specific DNA binding"/>
    <property type="evidence" value="ECO:0007669"/>
    <property type="project" value="TreeGrafter"/>
</dbReference>
<organism evidence="6 7">
    <name type="scientific">Rhodosalinus halophilus</name>
    <dbReference type="NCBI Taxonomy" id="2259333"/>
    <lineage>
        <taxon>Bacteria</taxon>
        <taxon>Pseudomonadati</taxon>
        <taxon>Pseudomonadota</taxon>
        <taxon>Alphaproteobacteria</taxon>
        <taxon>Rhodobacterales</taxon>
        <taxon>Paracoccaceae</taxon>
        <taxon>Rhodosalinus</taxon>
    </lineage>
</organism>
<dbReference type="PROSITE" id="PS50931">
    <property type="entry name" value="HTH_LYSR"/>
    <property type="match status" value="1"/>
</dbReference>
<name>A0A365U5V6_9RHOB</name>
<evidence type="ECO:0000256" key="3">
    <source>
        <dbReference type="ARBA" id="ARBA00023125"/>
    </source>
</evidence>
<accession>A0A365U5V6</accession>
<dbReference type="Pfam" id="PF00126">
    <property type="entry name" value="HTH_1"/>
    <property type="match status" value="1"/>
</dbReference>
<comment type="similarity">
    <text evidence="1">Belongs to the LysR transcriptional regulatory family.</text>
</comment>
<dbReference type="Gene3D" id="1.10.10.10">
    <property type="entry name" value="Winged helix-like DNA-binding domain superfamily/Winged helix DNA-binding domain"/>
    <property type="match status" value="1"/>
</dbReference>
<dbReference type="InterPro" id="IPR005119">
    <property type="entry name" value="LysR_subst-bd"/>
</dbReference>
<proteinExistence type="inferred from homology"/>
<dbReference type="InterPro" id="IPR058163">
    <property type="entry name" value="LysR-type_TF_proteobact-type"/>
</dbReference>
<evidence type="ECO:0000256" key="4">
    <source>
        <dbReference type="ARBA" id="ARBA00023163"/>
    </source>
</evidence>
<dbReference type="PANTHER" id="PTHR30537:SF79">
    <property type="entry name" value="TRANSCRIPTIONAL REGULATOR-RELATED"/>
    <property type="match status" value="1"/>
</dbReference>
<keyword evidence="2" id="KW-0805">Transcription regulation</keyword>
<evidence type="ECO:0000313" key="7">
    <source>
        <dbReference type="Proteomes" id="UP000253370"/>
    </source>
</evidence>
<keyword evidence="4" id="KW-0804">Transcription</keyword>
<dbReference type="Proteomes" id="UP000253370">
    <property type="component" value="Unassembled WGS sequence"/>
</dbReference>
<evidence type="ECO:0000313" key="6">
    <source>
        <dbReference type="EMBL" id="RBI83805.1"/>
    </source>
</evidence>
<dbReference type="InterPro" id="IPR000847">
    <property type="entry name" value="LysR_HTH_N"/>
</dbReference>
<dbReference type="FunFam" id="1.10.10.10:FF:000038">
    <property type="entry name" value="Glycine cleavage system transcriptional activator"/>
    <property type="match status" value="1"/>
</dbReference>
<dbReference type="InterPro" id="IPR036388">
    <property type="entry name" value="WH-like_DNA-bd_sf"/>
</dbReference>
<dbReference type="OrthoDB" id="9804958at2"/>
<sequence>MLPNLNALRVFECAARHESFTRAAEELNVTQSAVSKQIAALETQFGAALFERSARAVTLTPLGREVAKAAEAGLSTLRERLAAVGTDLPRQIRLVADCDFVQLWLFDRLARFERAQPDIRVSVEVRLGMNAPPEGGYDCAVIWGRGAWRDCRFEPLMTNAVFPVAAPGFFDGLGRRPRLADIADEVLIHDQTTFWWAALRTAAGMRAFDPDAGRLYTQSWLCLEAAARGDGVTMGDEVTAQGHVATGRLDVPLDARLPSPDAYYLVTPTAQAASEELLLFLDWLREEAAAHRAWWAAFWARREGRPPSPPATGATPAGA</sequence>
<dbReference type="GO" id="GO:0006351">
    <property type="term" value="P:DNA-templated transcription"/>
    <property type="evidence" value="ECO:0007669"/>
    <property type="project" value="TreeGrafter"/>
</dbReference>
<dbReference type="SUPFAM" id="SSF46785">
    <property type="entry name" value="Winged helix' DNA-binding domain"/>
    <property type="match status" value="1"/>
</dbReference>
<feature type="domain" description="HTH lysR-type" evidence="5">
    <location>
        <begin position="3"/>
        <end position="60"/>
    </location>
</feature>
<dbReference type="EMBL" id="QNTQ01000014">
    <property type="protein sequence ID" value="RBI83805.1"/>
    <property type="molecule type" value="Genomic_DNA"/>
</dbReference>
<protein>
    <recommendedName>
        <fullName evidence="5">HTH lysR-type domain-containing protein</fullName>
    </recommendedName>
</protein>
<dbReference type="PRINTS" id="PR00039">
    <property type="entry name" value="HTHLYSR"/>
</dbReference>
<keyword evidence="7" id="KW-1185">Reference proteome</keyword>
<dbReference type="GO" id="GO:0003700">
    <property type="term" value="F:DNA-binding transcription factor activity"/>
    <property type="evidence" value="ECO:0007669"/>
    <property type="project" value="InterPro"/>
</dbReference>
<evidence type="ECO:0000256" key="2">
    <source>
        <dbReference type="ARBA" id="ARBA00023015"/>
    </source>
</evidence>
<gene>
    <name evidence="6" type="ORF">DRV85_14220</name>
</gene>
<dbReference type="RefSeq" id="WP_158540163.1">
    <property type="nucleotide sequence ID" value="NZ_QNTQ01000014.1"/>
</dbReference>
<comment type="caution">
    <text evidence="6">The sequence shown here is derived from an EMBL/GenBank/DDBJ whole genome shotgun (WGS) entry which is preliminary data.</text>
</comment>